<protein>
    <submittedName>
        <fullName evidence="2">Uncharacterized protein</fullName>
    </submittedName>
</protein>
<comment type="caution">
    <text evidence="2">The sequence shown here is derived from an EMBL/GenBank/DDBJ whole genome shotgun (WGS) entry which is preliminary data.</text>
</comment>
<feature type="compositionally biased region" description="Low complexity" evidence="1">
    <location>
        <begin position="92"/>
        <end position="127"/>
    </location>
</feature>
<evidence type="ECO:0000256" key="1">
    <source>
        <dbReference type="SAM" id="MobiDB-lite"/>
    </source>
</evidence>
<feature type="region of interest" description="Disordered" evidence="1">
    <location>
        <begin position="92"/>
        <end position="140"/>
    </location>
</feature>
<proteinExistence type="predicted"/>
<keyword evidence="3" id="KW-1185">Reference proteome</keyword>
<organism evidence="2 3">
    <name type="scientific">Nonomuraea recticatena</name>
    <dbReference type="NCBI Taxonomy" id="46178"/>
    <lineage>
        <taxon>Bacteria</taxon>
        <taxon>Bacillati</taxon>
        <taxon>Actinomycetota</taxon>
        <taxon>Actinomycetes</taxon>
        <taxon>Streptosporangiales</taxon>
        <taxon>Streptosporangiaceae</taxon>
        <taxon>Nonomuraea</taxon>
    </lineage>
</organism>
<dbReference type="EMBL" id="BAAATE010000028">
    <property type="protein sequence ID" value="GAA2687738.1"/>
    <property type="molecule type" value="Genomic_DNA"/>
</dbReference>
<gene>
    <name evidence="2" type="ORF">GCM10010412_075960</name>
</gene>
<evidence type="ECO:0000313" key="3">
    <source>
        <dbReference type="Proteomes" id="UP001501666"/>
    </source>
</evidence>
<reference evidence="3" key="1">
    <citation type="journal article" date="2019" name="Int. J. Syst. Evol. Microbiol.">
        <title>The Global Catalogue of Microorganisms (GCM) 10K type strain sequencing project: providing services to taxonomists for standard genome sequencing and annotation.</title>
        <authorList>
            <consortium name="The Broad Institute Genomics Platform"/>
            <consortium name="The Broad Institute Genome Sequencing Center for Infectious Disease"/>
            <person name="Wu L."/>
            <person name="Ma J."/>
        </authorList>
    </citation>
    <scope>NUCLEOTIDE SEQUENCE [LARGE SCALE GENOMIC DNA]</scope>
    <source>
        <strain evidence="3">JCM 6835</strain>
    </source>
</reference>
<dbReference type="Proteomes" id="UP001501666">
    <property type="component" value="Unassembled WGS sequence"/>
</dbReference>
<dbReference type="RefSeq" id="WP_346153403.1">
    <property type="nucleotide sequence ID" value="NZ_BAAATE010000028.1"/>
</dbReference>
<sequence length="184" mass="19698">MKIEIRIPGSGDYSYASIWTTEGSPGDNVRELRDVDDNLLSLVGRVLQRGCAMVALGQELGATPITQEQAQPAQAAWNGNYEAQAAPAPYQAPAAPYQAPPADAAYGYGGQHQQPAYQQQQQYQAPAPQGPPPGMNAPICARHQRPADVKPGGVSQRTGKPYAAFWKCAMNDNDCTKASNFPKV</sequence>
<evidence type="ECO:0000313" key="2">
    <source>
        <dbReference type="EMBL" id="GAA2687738.1"/>
    </source>
</evidence>
<name>A0ABP6F9Y5_9ACTN</name>
<accession>A0ABP6F9Y5</accession>